<evidence type="ECO:0000313" key="3">
    <source>
        <dbReference type="EMBL" id="WAB82022.1"/>
    </source>
</evidence>
<accession>A0A9E8MN50</accession>
<dbReference type="AlphaFoldDB" id="A0A9E8MN50"/>
<dbReference type="Pfam" id="PF03713">
    <property type="entry name" value="DUF305"/>
    <property type="match status" value="1"/>
</dbReference>
<feature type="domain" description="DUF305" evidence="2">
    <location>
        <begin position="59"/>
        <end position="226"/>
    </location>
</feature>
<organism evidence="3 4">
    <name type="scientific">Microcella daejeonensis</name>
    <dbReference type="NCBI Taxonomy" id="2994971"/>
    <lineage>
        <taxon>Bacteria</taxon>
        <taxon>Bacillati</taxon>
        <taxon>Actinomycetota</taxon>
        <taxon>Actinomycetes</taxon>
        <taxon>Micrococcales</taxon>
        <taxon>Microbacteriaceae</taxon>
        <taxon>Microcella</taxon>
    </lineage>
</organism>
<evidence type="ECO:0000313" key="4">
    <source>
        <dbReference type="Proteomes" id="UP001164706"/>
    </source>
</evidence>
<dbReference type="Proteomes" id="UP001164706">
    <property type="component" value="Chromosome"/>
</dbReference>
<evidence type="ECO:0000256" key="1">
    <source>
        <dbReference type="SAM" id="Phobius"/>
    </source>
</evidence>
<dbReference type="Gene3D" id="1.20.1260.10">
    <property type="match status" value="1"/>
</dbReference>
<proteinExistence type="predicted"/>
<feature type="transmembrane region" description="Helical" evidence="1">
    <location>
        <begin position="23"/>
        <end position="42"/>
    </location>
</feature>
<keyword evidence="1" id="KW-0812">Transmembrane</keyword>
<dbReference type="PANTHER" id="PTHR36933:SF1">
    <property type="entry name" value="SLL0788 PROTEIN"/>
    <property type="match status" value="1"/>
</dbReference>
<dbReference type="InterPro" id="IPR005183">
    <property type="entry name" value="DUF305_CopM-like"/>
</dbReference>
<dbReference type="KEGG" id="mdb:OVN18_03140"/>
<gene>
    <name evidence="3" type="ORF">OVN18_03140</name>
</gene>
<dbReference type="EMBL" id="CP113089">
    <property type="protein sequence ID" value="WAB82022.1"/>
    <property type="molecule type" value="Genomic_DNA"/>
</dbReference>
<evidence type="ECO:0000259" key="2">
    <source>
        <dbReference type="Pfam" id="PF03713"/>
    </source>
</evidence>
<dbReference type="InterPro" id="IPR012347">
    <property type="entry name" value="Ferritin-like"/>
</dbReference>
<dbReference type="RefSeq" id="WP_267781854.1">
    <property type="nucleotide sequence ID" value="NZ_CP113089.1"/>
</dbReference>
<protein>
    <submittedName>
        <fullName evidence="3">DUF305 domain-containing protein</fullName>
    </submittedName>
</protein>
<dbReference type="PANTHER" id="PTHR36933">
    <property type="entry name" value="SLL0788 PROTEIN"/>
    <property type="match status" value="1"/>
</dbReference>
<name>A0A9E8MN50_9MICO</name>
<keyword evidence="1" id="KW-1133">Transmembrane helix</keyword>
<reference evidence="3" key="1">
    <citation type="submission" date="2022-11" db="EMBL/GenBank/DDBJ databases">
        <title>Description of Microcella daejonensis nov. sp, isolated from riverside soil.</title>
        <authorList>
            <person name="Molina K.M."/>
            <person name="Kim S.B."/>
        </authorList>
    </citation>
    <scope>NUCLEOTIDE SEQUENCE</scope>
    <source>
        <strain evidence="3">MMS21-STM12</strain>
    </source>
</reference>
<sequence length="230" mass="24589">MTSGSSTSDPQSPPRPPRITARAVWAGVVLILIALVAGVLLGRIGAPGAASMPGETSAEAGFARDMQTHHNQAVEMSILIRDRTDDEEIRLLALDILTAQSQQAGQMFAWLSAWGLPQTGSEPEMAWMARPALDGEGEAHDGGHSGMEMGDTMPGFATPQQLQQLRGAEGVEAERLWLELMIAHHQGGVEMAEAVLERSDDPLVTPLATGAATLQQKEIDYMTELLEARS</sequence>
<keyword evidence="1" id="KW-0472">Membrane</keyword>
<keyword evidence="4" id="KW-1185">Reference proteome</keyword>